<protein>
    <submittedName>
        <fullName evidence="1">Uncharacterized protein</fullName>
    </submittedName>
</protein>
<evidence type="ECO:0000313" key="1">
    <source>
        <dbReference type="EMBL" id="MRG85010.1"/>
    </source>
</evidence>
<dbReference type="RefSeq" id="WP_153726969.1">
    <property type="nucleotide sequence ID" value="NZ_WJNH01000001.1"/>
</dbReference>
<evidence type="ECO:0000313" key="2">
    <source>
        <dbReference type="Proteomes" id="UP000480185"/>
    </source>
</evidence>
<proteinExistence type="predicted"/>
<accession>A0A6G1X286</accession>
<comment type="caution">
    <text evidence="1">The sequence shown here is derived from an EMBL/GenBank/DDBJ whole genome shotgun (WGS) entry which is preliminary data.</text>
</comment>
<keyword evidence="2" id="KW-1185">Reference proteome</keyword>
<dbReference type="EMBL" id="WJNH01000001">
    <property type="protein sequence ID" value="MRG85010.1"/>
    <property type="molecule type" value="Genomic_DNA"/>
</dbReference>
<reference evidence="1 2" key="1">
    <citation type="submission" date="2019-11" db="EMBL/GenBank/DDBJ databases">
        <authorList>
            <person name="Li J."/>
        </authorList>
    </citation>
    <scope>NUCLEOTIDE SEQUENCE [LARGE SCALE GENOMIC DNA]</scope>
    <source>
        <strain evidence="1 2">J4</strain>
    </source>
</reference>
<gene>
    <name evidence="1" type="ORF">GH754_01560</name>
</gene>
<dbReference type="Proteomes" id="UP000480185">
    <property type="component" value="Unassembled WGS sequence"/>
</dbReference>
<dbReference type="AlphaFoldDB" id="A0A6G1X286"/>
<organism evidence="1 2">
    <name type="scientific">Salinibacillus xinjiangensis</name>
    <dbReference type="NCBI Taxonomy" id="1229268"/>
    <lineage>
        <taxon>Bacteria</taxon>
        <taxon>Bacillati</taxon>
        <taxon>Bacillota</taxon>
        <taxon>Bacilli</taxon>
        <taxon>Bacillales</taxon>
        <taxon>Bacillaceae</taxon>
        <taxon>Salinibacillus</taxon>
    </lineage>
</organism>
<name>A0A6G1X286_9BACI</name>
<sequence length="55" mass="6574">MELRVRMNNGEEYILGDYESIDEFFDWCDQSGDFINISEREWIQVSAITSIEESY</sequence>